<evidence type="ECO:0000313" key="1">
    <source>
        <dbReference type="EMBL" id="SDJ54512.1"/>
    </source>
</evidence>
<evidence type="ECO:0000313" key="2">
    <source>
        <dbReference type="Proteomes" id="UP000199305"/>
    </source>
</evidence>
<proteinExistence type="predicted"/>
<dbReference type="EMBL" id="FNFH01000001">
    <property type="protein sequence ID" value="SDJ54512.1"/>
    <property type="molecule type" value="Genomic_DNA"/>
</dbReference>
<dbReference type="AlphaFoldDB" id="A0A1G8UL13"/>
<reference evidence="2" key="1">
    <citation type="submission" date="2016-10" db="EMBL/GenBank/DDBJ databases">
        <authorList>
            <person name="Varghese N."/>
            <person name="Submissions S."/>
        </authorList>
    </citation>
    <scope>NUCLEOTIDE SEQUENCE [LARGE SCALE GENOMIC DNA]</scope>
    <source>
        <strain evidence="2">CGMCC 1.10658</strain>
    </source>
</reference>
<accession>A0A1G8UL13</accession>
<gene>
    <name evidence="1" type="ORF">SAMN05216212_0176</name>
</gene>
<name>A0A1G8UL13_9GAMM</name>
<dbReference type="Proteomes" id="UP000199305">
    <property type="component" value="Unassembled WGS sequence"/>
</dbReference>
<keyword evidence="2" id="KW-1185">Reference proteome</keyword>
<sequence>MAGLPERDQQCSEVSIGIEGTADRKIRDRHVLARLYRNLPWQIVM</sequence>
<protein>
    <submittedName>
        <fullName evidence="1">Uncharacterized protein</fullName>
    </submittedName>
</protein>
<organism evidence="1 2">
    <name type="scientific">Microbulbifer yueqingensis</name>
    <dbReference type="NCBI Taxonomy" id="658219"/>
    <lineage>
        <taxon>Bacteria</taxon>
        <taxon>Pseudomonadati</taxon>
        <taxon>Pseudomonadota</taxon>
        <taxon>Gammaproteobacteria</taxon>
        <taxon>Cellvibrionales</taxon>
        <taxon>Microbulbiferaceae</taxon>
        <taxon>Microbulbifer</taxon>
    </lineage>
</organism>